<organism evidence="2 3">
    <name type="scientific">Arenimonas metalli CF5-1</name>
    <dbReference type="NCBI Taxonomy" id="1384056"/>
    <lineage>
        <taxon>Bacteria</taxon>
        <taxon>Pseudomonadati</taxon>
        <taxon>Pseudomonadota</taxon>
        <taxon>Gammaproteobacteria</taxon>
        <taxon>Lysobacterales</taxon>
        <taxon>Lysobacteraceae</taxon>
        <taxon>Arenimonas</taxon>
    </lineage>
</organism>
<keyword evidence="1" id="KW-0472">Membrane</keyword>
<dbReference type="PATRIC" id="fig|1384056.3.peg.301"/>
<feature type="transmembrane region" description="Helical" evidence="1">
    <location>
        <begin position="381"/>
        <end position="398"/>
    </location>
</feature>
<proteinExistence type="predicted"/>
<dbReference type="STRING" id="1384056.N787_07120"/>
<comment type="caution">
    <text evidence="2">The sequence shown here is derived from an EMBL/GenBank/DDBJ whole genome shotgun (WGS) entry which is preliminary data.</text>
</comment>
<dbReference type="eggNOG" id="ENOG502ZESX">
    <property type="taxonomic scope" value="Bacteria"/>
</dbReference>
<evidence type="ECO:0000256" key="1">
    <source>
        <dbReference type="SAM" id="Phobius"/>
    </source>
</evidence>
<keyword evidence="1" id="KW-0812">Transmembrane</keyword>
<feature type="transmembrane region" description="Helical" evidence="1">
    <location>
        <begin position="117"/>
        <end position="137"/>
    </location>
</feature>
<dbReference type="RefSeq" id="WP_052575023.1">
    <property type="nucleotide sequence ID" value="NZ_AVCK01000004.1"/>
</dbReference>
<feature type="transmembrane region" description="Helical" evidence="1">
    <location>
        <begin position="221"/>
        <end position="241"/>
    </location>
</feature>
<sequence>MARLALERAPDTADPGRFLRSVPAWGALAGWMLCVEGAALLASRWSPATVALVHVFTLGVLGNALFGSLLQFLPAAADVPVRGGTRAAVALHAALNVGTAALVAGLCWPSTGLRAAGATALGLAFAGLGLATLPGLLARCRRGLLQAGLSLAVAAGLATAALGVLLVAGMGGGIALSLPRWTDLHAASGVIGWMLALLVTVARVVMPMFQGAPEAPARAQVAWLLGVAAGLPLAGTALIMAGQGLPLRVVVATALVSAASAGLWLQARTRKQAPGPLFAAWRLGFVALGLGAVAVAWPGGKATLAGVLVIAVAFPQIVIAMLLEIDAFLGWITLHRRCGRGLQLPGVQSLLPVVRRRAVLRLFALAGLALALAAFDGRDLPARVAGALLLSAYLALGWTQAGLSRAVRGFAMAHPPR</sequence>
<accession>A0A091BAY4</accession>
<feature type="transmembrane region" description="Helical" evidence="1">
    <location>
        <begin position="303"/>
        <end position="332"/>
    </location>
</feature>
<feature type="transmembrane region" description="Helical" evidence="1">
    <location>
        <begin position="358"/>
        <end position="375"/>
    </location>
</feature>
<feature type="transmembrane region" description="Helical" evidence="1">
    <location>
        <begin position="89"/>
        <end position="111"/>
    </location>
</feature>
<reference evidence="2 3" key="1">
    <citation type="submission" date="2013-09" db="EMBL/GenBank/DDBJ databases">
        <title>Genome sequencing of Arenimonas metalli.</title>
        <authorList>
            <person name="Chen F."/>
            <person name="Wang G."/>
        </authorList>
    </citation>
    <scope>NUCLEOTIDE SEQUENCE [LARGE SCALE GENOMIC DNA]</scope>
    <source>
        <strain evidence="2 3">CF5-1</strain>
    </source>
</reference>
<evidence type="ECO:0000313" key="2">
    <source>
        <dbReference type="EMBL" id="KFN47959.1"/>
    </source>
</evidence>
<keyword evidence="1" id="KW-1133">Transmembrane helix</keyword>
<name>A0A091BAY4_9GAMM</name>
<feature type="transmembrane region" description="Helical" evidence="1">
    <location>
        <begin position="149"/>
        <end position="178"/>
    </location>
</feature>
<feature type="transmembrane region" description="Helical" evidence="1">
    <location>
        <begin position="190"/>
        <end position="209"/>
    </location>
</feature>
<feature type="transmembrane region" description="Helical" evidence="1">
    <location>
        <begin position="24"/>
        <end position="45"/>
    </location>
</feature>
<dbReference type="AlphaFoldDB" id="A0A091BAY4"/>
<feature type="transmembrane region" description="Helical" evidence="1">
    <location>
        <begin position="51"/>
        <end position="77"/>
    </location>
</feature>
<keyword evidence="3" id="KW-1185">Reference proteome</keyword>
<dbReference type="Proteomes" id="UP000029393">
    <property type="component" value="Unassembled WGS sequence"/>
</dbReference>
<evidence type="ECO:0000313" key="3">
    <source>
        <dbReference type="Proteomes" id="UP000029393"/>
    </source>
</evidence>
<gene>
    <name evidence="2" type="ORF">N787_07120</name>
</gene>
<protein>
    <submittedName>
        <fullName evidence="2">Uncharacterized protein</fullName>
    </submittedName>
</protein>
<feature type="transmembrane region" description="Helical" evidence="1">
    <location>
        <begin position="277"/>
        <end position="297"/>
    </location>
</feature>
<feature type="transmembrane region" description="Helical" evidence="1">
    <location>
        <begin position="247"/>
        <end position="265"/>
    </location>
</feature>
<dbReference type="EMBL" id="AVCK01000004">
    <property type="protein sequence ID" value="KFN47959.1"/>
    <property type="molecule type" value="Genomic_DNA"/>
</dbReference>
<dbReference type="OrthoDB" id="5295665at2"/>